<dbReference type="EMBL" id="JBDJPC010000004">
    <property type="protein sequence ID" value="KAL1505744.1"/>
    <property type="molecule type" value="Genomic_DNA"/>
</dbReference>
<keyword evidence="10" id="KW-0732">Signal</keyword>
<dbReference type="InterPro" id="IPR052192">
    <property type="entry name" value="Insect_Ionotropic_Sensory_Rcpt"/>
</dbReference>
<evidence type="ECO:0000256" key="5">
    <source>
        <dbReference type="ARBA" id="ARBA00022989"/>
    </source>
</evidence>
<feature type="transmembrane region" description="Helical" evidence="9">
    <location>
        <begin position="556"/>
        <end position="585"/>
    </location>
</feature>
<evidence type="ECO:0000256" key="2">
    <source>
        <dbReference type="ARBA" id="ARBA00008685"/>
    </source>
</evidence>
<evidence type="ECO:0000256" key="10">
    <source>
        <dbReference type="SAM" id="SignalP"/>
    </source>
</evidence>
<dbReference type="PANTHER" id="PTHR42643">
    <property type="entry name" value="IONOTROPIC RECEPTOR 20A-RELATED"/>
    <property type="match status" value="1"/>
</dbReference>
<dbReference type="GO" id="GO:0050906">
    <property type="term" value="P:detection of stimulus involved in sensory perception"/>
    <property type="evidence" value="ECO:0007669"/>
    <property type="project" value="UniProtKB-ARBA"/>
</dbReference>
<keyword evidence="13" id="KW-1185">Reference proteome</keyword>
<dbReference type="GO" id="GO:0005886">
    <property type="term" value="C:plasma membrane"/>
    <property type="evidence" value="ECO:0007669"/>
    <property type="project" value="UniProtKB-SubCell"/>
</dbReference>
<evidence type="ECO:0000256" key="3">
    <source>
        <dbReference type="ARBA" id="ARBA00022475"/>
    </source>
</evidence>
<organism evidence="12 13">
    <name type="scientific">Hypothenemus hampei</name>
    <name type="common">Coffee berry borer</name>
    <dbReference type="NCBI Taxonomy" id="57062"/>
    <lineage>
        <taxon>Eukaryota</taxon>
        <taxon>Metazoa</taxon>
        <taxon>Ecdysozoa</taxon>
        <taxon>Arthropoda</taxon>
        <taxon>Hexapoda</taxon>
        <taxon>Insecta</taxon>
        <taxon>Pterygota</taxon>
        <taxon>Neoptera</taxon>
        <taxon>Endopterygota</taxon>
        <taxon>Coleoptera</taxon>
        <taxon>Polyphaga</taxon>
        <taxon>Cucujiformia</taxon>
        <taxon>Curculionidae</taxon>
        <taxon>Scolytinae</taxon>
        <taxon>Hypothenemus</taxon>
    </lineage>
</organism>
<sequence>MLLNVVLVLACMEFAKGDVFPSLLKTNATMAVVVDREYLAEFYGNITMEIERYLDYAKREFLRHNGLNTQFFAWPAINLKRDLSILLSITSCLETWKLFAGAETENLLHIAISEQDCARLPPNSAITIPIIERGQETPQLLLDLRTMDIYKWKEIVIMYQDNIPDDLLTRIIKSITRKLAKTTSSGVSLIKLTTKTFEDINYVYSSIRASMLDINPKTIGGNFLVIVNLDLVEKIMEFAKELNLVNTQNQWLYLISNTNNRVFNLKRFKKLLREGDNVSFIYNSTVVNTTCDEGTMVCHIRESLTGVLKALDDAIVEESEMADQVSVEEYEAIRPTKSERKRYLLEKVQKYLTEYGSCNNCTKWKLEAGETWGREYQTPGENSIADIQLVGTWRPSDGPSMTDVLFPHIAHGFRSITLPLVSFHNPPWQILVTNSSGEVIGFQGIVFNIIEELSKNLNFTYSVEVIKNYQAESNNSAFQTYNNESVDFINMAENSYIKTYGVPQIVLDMVHNKSVALGACAFTITEENKRMINFTDPISIQTYTFLSARPRELSRALLFISPFAGDTWFCLATTIISMGPILFYIHKMSPVYEYKGIRVKGGLATIQNCIWYMYGALLQQGGMHLPYADSARIIVGAWWLVVLVIGTTYCGNLVAYLTFPKIEVPITTLQELIDHKDSVSWSYARQSLFEALIKDSTENVYKTIYEKARDISNKRIMIESIKAGKHVYIDWKIKLQYLMKQQFVESDVCNFALGIDEFCEERIGLIVSTDTPYLIKINEEIRKLHQVGLIQKWLEDYLPKRDKCWKKKRSVEVNNHTVNLDDMQGSFFVLLIGFSIAVFVIIVEKMWFKKINKKKNRRVIQPFVT</sequence>
<feature type="domain" description="Ionotropic glutamate receptor C-terminal" evidence="11">
    <location>
        <begin position="566"/>
        <end position="834"/>
    </location>
</feature>
<comment type="similarity">
    <text evidence="2">Belongs to the glutamate-gated ion channel (TC 1.A.10.1) family.</text>
</comment>
<evidence type="ECO:0000256" key="6">
    <source>
        <dbReference type="ARBA" id="ARBA00023136"/>
    </source>
</evidence>
<feature type="chain" id="PRO_5044835138" description="Ionotropic glutamate receptor C-terminal domain-containing protein" evidence="10">
    <location>
        <begin position="18"/>
        <end position="865"/>
    </location>
</feature>
<dbReference type="Proteomes" id="UP001566132">
    <property type="component" value="Unassembled WGS sequence"/>
</dbReference>
<keyword evidence="7" id="KW-0675">Receptor</keyword>
<accession>A0ABD1EYI9</accession>
<keyword evidence="5 9" id="KW-1133">Transmembrane helix</keyword>
<dbReference type="SUPFAM" id="SSF53850">
    <property type="entry name" value="Periplasmic binding protein-like II"/>
    <property type="match status" value="1"/>
</dbReference>
<dbReference type="PANTHER" id="PTHR42643:SF24">
    <property type="entry name" value="IONOTROPIC RECEPTOR 60A"/>
    <property type="match status" value="1"/>
</dbReference>
<dbReference type="Gene3D" id="3.40.190.10">
    <property type="entry name" value="Periplasmic binding protein-like II"/>
    <property type="match status" value="1"/>
</dbReference>
<keyword evidence="8" id="KW-0325">Glycoprotein</keyword>
<evidence type="ECO:0000313" key="12">
    <source>
        <dbReference type="EMBL" id="KAL1505744.1"/>
    </source>
</evidence>
<keyword evidence="3" id="KW-1003">Cell membrane</keyword>
<evidence type="ECO:0000256" key="4">
    <source>
        <dbReference type="ARBA" id="ARBA00022692"/>
    </source>
</evidence>
<evidence type="ECO:0000256" key="7">
    <source>
        <dbReference type="ARBA" id="ARBA00023170"/>
    </source>
</evidence>
<name>A0ABD1EYI9_HYPHA</name>
<keyword evidence="4 9" id="KW-0812">Transmembrane</keyword>
<dbReference type="InterPro" id="IPR001320">
    <property type="entry name" value="Iontro_rcpt_C"/>
</dbReference>
<dbReference type="Gene3D" id="3.40.50.2300">
    <property type="match status" value="1"/>
</dbReference>
<dbReference type="Gene3D" id="1.10.287.70">
    <property type="match status" value="1"/>
</dbReference>
<evidence type="ECO:0000313" key="13">
    <source>
        <dbReference type="Proteomes" id="UP001566132"/>
    </source>
</evidence>
<comment type="caution">
    <text evidence="12">The sequence shown here is derived from an EMBL/GenBank/DDBJ whole genome shotgun (WGS) entry which is preliminary data.</text>
</comment>
<evidence type="ECO:0000259" key="11">
    <source>
        <dbReference type="Pfam" id="PF00060"/>
    </source>
</evidence>
<dbReference type="AlphaFoldDB" id="A0ABD1EYI9"/>
<comment type="subcellular location">
    <subcellularLocation>
        <location evidence="1">Cell membrane</location>
        <topology evidence="1">Multi-pass membrane protein</topology>
    </subcellularLocation>
</comment>
<dbReference type="FunFam" id="1.10.287.70:FF:000143">
    <property type="entry name" value="Probable glutamate receptor"/>
    <property type="match status" value="1"/>
</dbReference>
<gene>
    <name evidence="12" type="ORF">ABEB36_005237</name>
</gene>
<evidence type="ECO:0000256" key="1">
    <source>
        <dbReference type="ARBA" id="ARBA00004651"/>
    </source>
</evidence>
<proteinExistence type="inferred from homology"/>
<feature type="transmembrane region" description="Helical" evidence="9">
    <location>
        <begin position="827"/>
        <end position="848"/>
    </location>
</feature>
<reference evidence="12 13" key="1">
    <citation type="submission" date="2024-05" db="EMBL/GenBank/DDBJ databases">
        <title>Genetic variation in Jamaican populations of the coffee berry borer (Hypothenemus hampei).</title>
        <authorList>
            <person name="Errbii M."/>
            <person name="Myrie A."/>
        </authorList>
    </citation>
    <scope>NUCLEOTIDE SEQUENCE [LARGE SCALE GENOMIC DNA]</scope>
    <source>
        <strain evidence="12">JA-Hopewell-2020-01-JO</strain>
        <tissue evidence="12">Whole body</tissue>
    </source>
</reference>
<evidence type="ECO:0000256" key="8">
    <source>
        <dbReference type="ARBA" id="ARBA00023180"/>
    </source>
</evidence>
<keyword evidence="6 9" id="KW-0472">Membrane</keyword>
<feature type="transmembrane region" description="Helical" evidence="9">
    <location>
        <begin position="633"/>
        <end position="659"/>
    </location>
</feature>
<evidence type="ECO:0000256" key="9">
    <source>
        <dbReference type="SAM" id="Phobius"/>
    </source>
</evidence>
<feature type="signal peptide" evidence="10">
    <location>
        <begin position="1"/>
        <end position="17"/>
    </location>
</feature>
<protein>
    <recommendedName>
        <fullName evidence="11">Ionotropic glutamate receptor C-terminal domain-containing protein</fullName>
    </recommendedName>
</protein>
<dbReference type="Pfam" id="PF00060">
    <property type="entry name" value="Lig_chan"/>
    <property type="match status" value="1"/>
</dbReference>